<organism evidence="1 2">
    <name type="scientific">Croceicoccus marinus</name>
    <dbReference type="NCBI Taxonomy" id="450378"/>
    <lineage>
        <taxon>Bacteria</taxon>
        <taxon>Pseudomonadati</taxon>
        <taxon>Pseudomonadota</taxon>
        <taxon>Alphaproteobacteria</taxon>
        <taxon>Sphingomonadales</taxon>
        <taxon>Erythrobacteraceae</taxon>
        <taxon>Croceicoccus</taxon>
    </lineage>
</organism>
<sequence>MTEDAGPYPRTNRRARVVKPLDPARLEELALHYVARFATTAKGLERYCRRKLRERGWNDDEPQPDIAALVERFVRSGYVNDEEYARVRQGGLLRRGYGARRIHAALDAAGVAPDDRHEVADGEARQAALRLARKRRFGPFGPDGVPPGDRALREKQIAAMIRAGHPLDSARELVDAADRQSALAWAGMMDEDF</sequence>
<gene>
    <name evidence="1" type="ORF">A9D14_01255</name>
</gene>
<dbReference type="OrthoDB" id="7432442at2"/>
<evidence type="ECO:0000313" key="2">
    <source>
        <dbReference type="Proteomes" id="UP000195807"/>
    </source>
</evidence>
<keyword evidence="2" id="KW-1185">Reference proteome</keyword>
<dbReference type="EMBL" id="CP019602">
    <property type="protein sequence ID" value="ARU15053.1"/>
    <property type="molecule type" value="Genomic_DNA"/>
</dbReference>
<dbReference type="KEGG" id="cman:A9D14_01255"/>
<proteinExistence type="predicted"/>
<evidence type="ECO:0000313" key="1">
    <source>
        <dbReference type="EMBL" id="ARU15053.1"/>
    </source>
</evidence>
<protein>
    <submittedName>
        <fullName evidence="1">Uncharacterized protein</fullName>
    </submittedName>
</protein>
<dbReference type="RefSeq" id="WP_066842278.1">
    <property type="nucleotide sequence ID" value="NZ_CP019602.1"/>
</dbReference>
<dbReference type="AlphaFoldDB" id="A0A1Z1F8J5"/>
<dbReference type="Proteomes" id="UP000195807">
    <property type="component" value="Chromosome"/>
</dbReference>
<dbReference type="STRING" id="450378.GCA_001661675_00252"/>
<name>A0A1Z1F8J5_9SPHN</name>
<reference evidence="1 2" key="1">
    <citation type="submission" date="2017-01" db="EMBL/GenBank/DDBJ databases">
        <title>Complete genome sequence of esterase-producing bacterium Croceicoccus marinus E4A9.</title>
        <authorList>
            <person name="Wu Y.-H."/>
            <person name="Cheng H."/>
            <person name="Xu L."/>
            <person name="Huo Y.-Y."/>
            <person name="Wang C.-S."/>
            <person name="Xu X.-W."/>
        </authorList>
    </citation>
    <scope>NUCLEOTIDE SEQUENCE [LARGE SCALE GENOMIC DNA]</scope>
    <source>
        <strain evidence="1 2">E4A9</strain>
    </source>
</reference>
<accession>A0A1Z1F8J5</accession>